<proteinExistence type="predicted"/>
<protein>
    <submittedName>
        <fullName evidence="1">Uncharacterized protein</fullName>
    </submittedName>
</protein>
<reference evidence="2" key="1">
    <citation type="journal article" date="2019" name="Int. J. Syst. Evol. Microbiol.">
        <title>The Global Catalogue of Microorganisms (GCM) 10K type strain sequencing project: providing services to taxonomists for standard genome sequencing and annotation.</title>
        <authorList>
            <consortium name="The Broad Institute Genomics Platform"/>
            <consortium name="The Broad Institute Genome Sequencing Center for Infectious Disease"/>
            <person name="Wu L."/>
            <person name="Ma J."/>
        </authorList>
    </citation>
    <scope>NUCLEOTIDE SEQUENCE [LARGE SCALE GENOMIC DNA]</scope>
    <source>
        <strain evidence="2">CGMCC 4.7241</strain>
    </source>
</reference>
<comment type="caution">
    <text evidence="1">The sequence shown here is derived from an EMBL/GenBank/DDBJ whole genome shotgun (WGS) entry which is preliminary data.</text>
</comment>
<dbReference type="EMBL" id="JBHRZH010000016">
    <property type="protein sequence ID" value="MFC3762784.1"/>
    <property type="molecule type" value="Genomic_DNA"/>
</dbReference>
<evidence type="ECO:0000313" key="1">
    <source>
        <dbReference type="EMBL" id="MFC3762784.1"/>
    </source>
</evidence>
<gene>
    <name evidence="1" type="ORF">ACFOUW_18225</name>
</gene>
<keyword evidence="2" id="KW-1185">Reference proteome</keyword>
<organism evidence="1 2">
    <name type="scientific">Tenggerimyces flavus</name>
    <dbReference type="NCBI Taxonomy" id="1708749"/>
    <lineage>
        <taxon>Bacteria</taxon>
        <taxon>Bacillati</taxon>
        <taxon>Actinomycetota</taxon>
        <taxon>Actinomycetes</taxon>
        <taxon>Propionibacteriales</taxon>
        <taxon>Nocardioidaceae</taxon>
        <taxon>Tenggerimyces</taxon>
    </lineage>
</organism>
<accession>A0ABV7YDB1</accession>
<sequence>MTDTWVRGGDKPFGTLLSYCGTYLHPDDYYGGLEQLRLQVSVPEEERHPDTKQFLVELRRVIVGDTEGLPKDALFEAAQYDDGSDDAFVKRVWAQLFPDEPLPTKG</sequence>
<name>A0ABV7YDB1_9ACTN</name>
<evidence type="ECO:0000313" key="2">
    <source>
        <dbReference type="Proteomes" id="UP001595699"/>
    </source>
</evidence>
<dbReference type="RefSeq" id="WP_205122776.1">
    <property type="nucleotide sequence ID" value="NZ_JAFBCM010000001.1"/>
</dbReference>
<dbReference type="Proteomes" id="UP001595699">
    <property type="component" value="Unassembled WGS sequence"/>
</dbReference>